<reference evidence="5 6" key="1">
    <citation type="journal article" date="2013" name="PLoS ONE">
        <title>Genome-Wide Relatedness of Treponema pedis, from Gingiva and Necrotic Skin Lesions of Pigs, with the Human Oral Pathogen Treponema denticola.</title>
        <authorList>
            <person name="Svartstrom O."/>
            <person name="Mushtaq M."/>
            <person name="Pringle M."/>
            <person name="Segerman B."/>
        </authorList>
    </citation>
    <scope>NUCLEOTIDE SEQUENCE [LARGE SCALE GENOMIC DNA]</scope>
    <source>
        <strain evidence="5">T A4</strain>
    </source>
</reference>
<dbReference type="PATRIC" id="fig|1291379.3.peg.1407"/>
<sequence>MLLFKSAGNNKMKNSKQIFIVKFIFSLIFLLLPVYVLSVEAYVSVTDAAKKLKLELFWEPVSQEIIFKKNNAEASCKVGQSLVVFNNPDSGYFSAEFYTAPYTKDGLTFVTEGMFSKLQTFFSLPEKERLYSVGAILIDPGHGGKDPGCVGSYEKNGKNFILYEKDIALKVSLELYSMLKKIYPDKRILLTRDKDFYPTLEDRVNTANKVKLNKNESILYVSVHANAAPNVKASGFEVWYLPSDYRREVLDKNEAPKEIHSILNSMMEEEFTTESVLLAQSILDGLDGQIGSQSKKRGIRANPYFVIRKVKMPSVLVEIGFVTNKEEAKLLASPAYLKKCSMGIYNGITAFISGFENGIN</sequence>
<comment type="catalytic activity">
    <reaction evidence="1">
        <text>Hydrolyzes the link between N-acetylmuramoyl residues and L-amino acid residues in certain cell-wall glycopeptides.</text>
        <dbReference type="EC" id="3.5.1.28"/>
    </reaction>
</comment>
<dbReference type="SUPFAM" id="SSF55383">
    <property type="entry name" value="Copper amine oxidase, domain N"/>
    <property type="match status" value="1"/>
</dbReference>
<evidence type="ECO:0000256" key="3">
    <source>
        <dbReference type="ARBA" id="ARBA00022801"/>
    </source>
</evidence>
<dbReference type="InterPro" id="IPR002508">
    <property type="entry name" value="MurNAc-LAA_cat"/>
</dbReference>
<evidence type="ECO:0000256" key="1">
    <source>
        <dbReference type="ARBA" id="ARBA00001561"/>
    </source>
</evidence>
<dbReference type="PANTHER" id="PTHR30404:SF0">
    <property type="entry name" value="N-ACETYLMURAMOYL-L-ALANINE AMIDASE AMIC"/>
    <property type="match status" value="1"/>
</dbReference>
<dbReference type="InterPro" id="IPR036582">
    <property type="entry name" value="Mao_N_sf"/>
</dbReference>
<dbReference type="GO" id="GO:0008745">
    <property type="term" value="F:N-acetylmuramoyl-L-alanine amidase activity"/>
    <property type="evidence" value="ECO:0007669"/>
    <property type="project" value="UniProtKB-EC"/>
</dbReference>
<gene>
    <name evidence="5" type="ORF">TPE_1419</name>
</gene>
<dbReference type="Proteomes" id="UP000015620">
    <property type="component" value="Chromosome"/>
</dbReference>
<dbReference type="AlphaFoldDB" id="S6A8J0"/>
<organism evidence="5 6">
    <name type="scientific">Treponema pedis str. T A4</name>
    <dbReference type="NCBI Taxonomy" id="1291379"/>
    <lineage>
        <taxon>Bacteria</taxon>
        <taxon>Pseudomonadati</taxon>
        <taxon>Spirochaetota</taxon>
        <taxon>Spirochaetia</taxon>
        <taxon>Spirochaetales</taxon>
        <taxon>Treponemataceae</taxon>
        <taxon>Treponema</taxon>
    </lineage>
</organism>
<dbReference type="SUPFAM" id="SSF53187">
    <property type="entry name" value="Zn-dependent exopeptidases"/>
    <property type="match status" value="1"/>
</dbReference>
<proteinExistence type="predicted"/>
<accession>S6A8J0</accession>
<evidence type="ECO:0000313" key="5">
    <source>
        <dbReference type="EMBL" id="AGT43914.1"/>
    </source>
</evidence>
<evidence type="ECO:0000259" key="4">
    <source>
        <dbReference type="SMART" id="SM00646"/>
    </source>
</evidence>
<keyword evidence="3" id="KW-0378">Hydrolase</keyword>
<dbReference type="CDD" id="cd02696">
    <property type="entry name" value="MurNAc-LAA"/>
    <property type="match status" value="1"/>
</dbReference>
<dbReference type="EMBL" id="CP004120">
    <property type="protein sequence ID" value="AGT43914.1"/>
    <property type="molecule type" value="Genomic_DNA"/>
</dbReference>
<protein>
    <recommendedName>
        <fullName evidence="2">N-acetylmuramoyl-L-alanine amidase</fullName>
        <ecNumber evidence="2">3.5.1.28</ecNumber>
    </recommendedName>
</protein>
<dbReference type="HOGENOM" id="CLU_014322_0_0_12"/>
<dbReference type="SMART" id="SM00646">
    <property type="entry name" value="Ami_3"/>
    <property type="match status" value="1"/>
</dbReference>
<dbReference type="GO" id="GO:0009253">
    <property type="term" value="P:peptidoglycan catabolic process"/>
    <property type="evidence" value="ECO:0007669"/>
    <property type="project" value="InterPro"/>
</dbReference>
<dbReference type="STRING" id="1291379.TPE_1419"/>
<keyword evidence="6" id="KW-1185">Reference proteome</keyword>
<dbReference type="KEGG" id="tped:TPE_1419"/>
<dbReference type="GO" id="GO:0030288">
    <property type="term" value="C:outer membrane-bounded periplasmic space"/>
    <property type="evidence" value="ECO:0007669"/>
    <property type="project" value="TreeGrafter"/>
</dbReference>
<evidence type="ECO:0000313" key="6">
    <source>
        <dbReference type="Proteomes" id="UP000015620"/>
    </source>
</evidence>
<dbReference type="Gene3D" id="3.40.630.40">
    <property type="entry name" value="Zn-dependent exopeptidases"/>
    <property type="match status" value="1"/>
</dbReference>
<dbReference type="EC" id="3.5.1.28" evidence="2"/>
<name>S6A8J0_9SPIR</name>
<evidence type="ECO:0000256" key="2">
    <source>
        <dbReference type="ARBA" id="ARBA00011901"/>
    </source>
</evidence>
<dbReference type="PANTHER" id="PTHR30404">
    <property type="entry name" value="N-ACETYLMURAMOYL-L-ALANINE AMIDASE"/>
    <property type="match status" value="1"/>
</dbReference>
<feature type="domain" description="MurNAc-LAA" evidence="4">
    <location>
        <begin position="204"/>
        <end position="349"/>
    </location>
</feature>
<dbReference type="Pfam" id="PF01520">
    <property type="entry name" value="Amidase_3"/>
    <property type="match status" value="1"/>
</dbReference>
<dbReference type="InterPro" id="IPR050695">
    <property type="entry name" value="N-acetylmuramoyl_amidase_3"/>
</dbReference>